<keyword evidence="4" id="KW-1185">Reference proteome</keyword>
<dbReference type="FunFam" id="3.40.50.720:FF:000173">
    <property type="entry name" value="3-oxoacyl-[acyl-carrier protein] reductase"/>
    <property type="match status" value="1"/>
</dbReference>
<proteinExistence type="inferred from homology"/>
<organism evidence="3 4">
    <name type="scientific">Thalassovita taeanensis</name>
    <dbReference type="NCBI Taxonomy" id="657014"/>
    <lineage>
        <taxon>Bacteria</taxon>
        <taxon>Pseudomonadati</taxon>
        <taxon>Pseudomonadota</taxon>
        <taxon>Alphaproteobacteria</taxon>
        <taxon>Rhodobacterales</taxon>
        <taxon>Roseobacteraceae</taxon>
        <taxon>Thalassovita</taxon>
    </lineage>
</organism>
<dbReference type="Gene3D" id="3.40.50.720">
    <property type="entry name" value="NAD(P)-binding Rossmann-like Domain"/>
    <property type="match status" value="1"/>
</dbReference>
<protein>
    <submittedName>
        <fullName evidence="3">3-oxoacyl-[acyl-carrier protein] reductase</fullName>
    </submittedName>
</protein>
<keyword evidence="2" id="KW-0560">Oxidoreductase</keyword>
<reference evidence="3 4" key="1">
    <citation type="submission" date="2016-10" db="EMBL/GenBank/DDBJ databases">
        <authorList>
            <person name="de Groot N.N."/>
        </authorList>
    </citation>
    <scope>NUCLEOTIDE SEQUENCE [LARGE SCALE GENOMIC DNA]</scope>
    <source>
        <strain evidence="3 4">DSM 22007</strain>
    </source>
</reference>
<dbReference type="OrthoDB" id="154414at2"/>
<evidence type="ECO:0000313" key="3">
    <source>
        <dbReference type="EMBL" id="SEQ82318.1"/>
    </source>
</evidence>
<dbReference type="SUPFAM" id="SSF51735">
    <property type="entry name" value="NAD(P)-binding Rossmann-fold domains"/>
    <property type="match status" value="1"/>
</dbReference>
<dbReference type="GO" id="GO:0016491">
    <property type="term" value="F:oxidoreductase activity"/>
    <property type="evidence" value="ECO:0007669"/>
    <property type="project" value="UniProtKB-KW"/>
</dbReference>
<dbReference type="EMBL" id="FOEP01000014">
    <property type="protein sequence ID" value="SEQ82318.1"/>
    <property type="molecule type" value="Genomic_DNA"/>
</dbReference>
<sequence length="253" mass="26130">MGAPLPDVIQTAVITGGANGFGACATRALHAAGFRVVITDIDQEAAGALASELDLAGDTAVTATLDVSKPEDFQTVLDKVVDRWGGAEVLVNNAALTQAMPVLDIDPAEFNRIMAINAGGCFAGCQTFGRHFKARGYGRIVNMASLAGQNGGTATGAHYAASKGAILTLTKVFARDLAAFGVTVNAISPGPMDTPMVHGIVPEDKMDGFLKNIPVGQLGAPEFVARMVTMLCGRDAAFVTGACWDVNGGLFMR</sequence>
<gene>
    <name evidence="3" type="ORF">SAMN04488092_11427</name>
</gene>
<dbReference type="STRING" id="657014.SAMN04488092_11427"/>
<accession>A0A1H9J697</accession>
<evidence type="ECO:0000256" key="2">
    <source>
        <dbReference type="ARBA" id="ARBA00023002"/>
    </source>
</evidence>
<dbReference type="Proteomes" id="UP000198634">
    <property type="component" value="Unassembled WGS sequence"/>
</dbReference>
<dbReference type="PRINTS" id="PR00081">
    <property type="entry name" value="GDHRDH"/>
</dbReference>
<dbReference type="PANTHER" id="PTHR43639:SF9">
    <property type="entry name" value="BLL5898 PROTEIN"/>
    <property type="match status" value="1"/>
</dbReference>
<dbReference type="PRINTS" id="PR00080">
    <property type="entry name" value="SDRFAMILY"/>
</dbReference>
<comment type="similarity">
    <text evidence="1">Belongs to the short-chain dehydrogenases/reductases (SDR) family.</text>
</comment>
<dbReference type="Pfam" id="PF13561">
    <property type="entry name" value="adh_short_C2"/>
    <property type="match status" value="1"/>
</dbReference>
<dbReference type="InterPro" id="IPR020904">
    <property type="entry name" value="Sc_DH/Rdtase_CS"/>
</dbReference>
<name>A0A1H9J697_9RHOB</name>
<dbReference type="PROSITE" id="PS00061">
    <property type="entry name" value="ADH_SHORT"/>
    <property type="match status" value="1"/>
</dbReference>
<dbReference type="InterPro" id="IPR036291">
    <property type="entry name" value="NAD(P)-bd_dom_sf"/>
</dbReference>
<dbReference type="InterPro" id="IPR002347">
    <property type="entry name" value="SDR_fam"/>
</dbReference>
<dbReference type="PANTHER" id="PTHR43639">
    <property type="entry name" value="OXIDOREDUCTASE, SHORT-CHAIN DEHYDROGENASE/REDUCTASE FAMILY (AFU_ORTHOLOGUE AFUA_5G02870)"/>
    <property type="match status" value="1"/>
</dbReference>
<dbReference type="CDD" id="cd05233">
    <property type="entry name" value="SDR_c"/>
    <property type="match status" value="1"/>
</dbReference>
<evidence type="ECO:0000313" key="4">
    <source>
        <dbReference type="Proteomes" id="UP000198634"/>
    </source>
</evidence>
<evidence type="ECO:0000256" key="1">
    <source>
        <dbReference type="ARBA" id="ARBA00006484"/>
    </source>
</evidence>
<dbReference type="AlphaFoldDB" id="A0A1H9J697"/>